<sequence length="308" mass="35469">MWDASNDALGAILGQRVEKKFHTINFASRTMNDANEFDLEIRDRKGSENTMANHLSRRDRGYMEDMHNFPLRNEFPDKYLYAINAKEESCTTYGISHTCKNDVEMGWCVVVCLRRRCIAFLAFVMIEKSGGHQGASRTAAKVLQSGSYWRLLFKDAYACDTLGIATPYHPQTSGQVEVSNRELKHILEKNCEQRKLQQNELDEIRHQAYENAQIFKERTKVWHDARLQTKEFAKGDKVSLFNSRLKLFLGKLRSKWSGPFIIAKVFPHGAVELLSEKGLFKVNGHRLKHYLEESPPLPVEHSLLLSHP</sequence>
<dbReference type="InterPro" id="IPR036397">
    <property type="entry name" value="RNaseH_sf"/>
</dbReference>
<dbReference type="Gene3D" id="3.30.420.10">
    <property type="entry name" value="Ribonuclease H-like superfamily/Ribonuclease H"/>
    <property type="match status" value="1"/>
</dbReference>
<dbReference type="AlphaFoldDB" id="A0AAW2XW18"/>
<evidence type="ECO:0008006" key="2">
    <source>
        <dbReference type="Google" id="ProtNLM"/>
    </source>
</evidence>
<dbReference type="SUPFAM" id="SSF53098">
    <property type="entry name" value="Ribonuclease H-like"/>
    <property type="match status" value="1"/>
</dbReference>
<gene>
    <name evidence="1" type="ORF">Slati_0459400</name>
</gene>
<dbReference type="GO" id="GO:0003676">
    <property type="term" value="F:nucleic acid binding"/>
    <property type="evidence" value="ECO:0007669"/>
    <property type="project" value="InterPro"/>
</dbReference>
<accession>A0AAW2XW18</accession>
<comment type="caution">
    <text evidence="1">The sequence shown here is derived from an EMBL/GenBank/DDBJ whole genome shotgun (WGS) entry which is preliminary data.</text>
</comment>
<organism evidence="1">
    <name type="scientific">Sesamum latifolium</name>
    <dbReference type="NCBI Taxonomy" id="2727402"/>
    <lineage>
        <taxon>Eukaryota</taxon>
        <taxon>Viridiplantae</taxon>
        <taxon>Streptophyta</taxon>
        <taxon>Embryophyta</taxon>
        <taxon>Tracheophyta</taxon>
        <taxon>Spermatophyta</taxon>
        <taxon>Magnoliopsida</taxon>
        <taxon>eudicotyledons</taxon>
        <taxon>Gunneridae</taxon>
        <taxon>Pentapetalae</taxon>
        <taxon>asterids</taxon>
        <taxon>lamiids</taxon>
        <taxon>Lamiales</taxon>
        <taxon>Pedaliaceae</taxon>
        <taxon>Sesamum</taxon>
    </lineage>
</organism>
<reference evidence="1" key="2">
    <citation type="journal article" date="2024" name="Plant">
        <title>Genomic evolution and insights into agronomic trait innovations of Sesamum species.</title>
        <authorList>
            <person name="Miao H."/>
            <person name="Wang L."/>
            <person name="Qu L."/>
            <person name="Liu H."/>
            <person name="Sun Y."/>
            <person name="Le M."/>
            <person name="Wang Q."/>
            <person name="Wei S."/>
            <person name="Zheng Y."/>
            <person name="Lin W."/>
            <person name="Duan Y."/>
            <person name="Cao H."/>
            <person name="Xiong S."/>
            <person name="Wang X."/>
            <person name="Wei L."/>
            <person name="Li C."/>
            <person name="Ma Q."/>
            <person name="Ju M."/>
            <person name="Zhao R."/>
            <person name="Li G."/>
            <person name="Mu C."/>
            <person name="Tian Q."/>
            <person name="Mei H."/>
            <person name="Zhang T."/>
            <person name="Gao T."/>
            <person name="Zhang H."/>
        </authorList>
    </citation>
    <scope>NUCLEOTIDE SEQUENCE</scope>
    <source>
        <strain evidence="1">KEN1</strain>
    </source>
</reference>
<evidence type="ECO:0000313" key="1">
    <source>
        <dbReference type="EMBL" id="KAL0458322.1"/>
    </source>
</evidence>
<proteinExistence type="predicted"/>
<reference evidence="1" key="1">
    <citation type="submission" date="2020-06" db="EMBL/GenBank/DDBJ databases">
        <authorList>
            <person name="Li T."/>
            <person name="Hu X."/>
            <person name="Zhang T."/>
            <person name="Song X."/>
            <person name="Zhang H."/>
            <person name="Dai N."/>
            <person name="Sheng W."/>
            <person name="Hou X."/>
            <person name="Wei L."/>
        </authorList>
    </citation>
    <scope>NUCLEOTIDE SEQUENCE</scope>
    <source>
        <strain evidence="1">KEN1</strain>
        <tissue evidence="1">Leaf</tissue>
    </source>
</reference>
<dbReference type="PANTHER" id="PTHR34072">
    <property type="entry name" value="ENZYMATIC POLYPROTEIN-RELATED"/>
    <property type="match status" value="1"/>
</dbReference>
<dbReference type="PANTHER" id="PTHR34072:SF57">
    <property type="entry name" value="RNA-DIRECTED DNA POLYMERASE"/>
    <property type="match status" value="1"/>
</dbReference>
<dbReference type="EMBL" id="JACGWN010000002">
    <property type="protein sequence ID" value="KAL0458322.1"/>
    <property type="molecule type" value="Genomic_DNA"/>
</dbReference>
<name>A0AAW2XW18_9LAMI</name>
<protein>
    <recommendedName>
        <fullName evidence="2">Reverse transcriptase domain-containing protein</fullName>
    </recommendedName>
</protein>
<dbReference type="InterPro" id="IPR012337">
    <property type="entry name" value="RNaseH-like_sf"/>
</dbReference>